<dbReference type="InterPro" id="IPR030385">
    <property type="entry name" value="G_IRG_dom"/>
</dbReference>
<dbReference type="PROSITE" id="PS51716">
    <property type="entry name" value="G_IRG"/>
    <property type="match status" value="1"/>
</dbReference>
<dbReference type="GeneID" id="110245871"/>
<keyword evidence="3" id="KW-0378">Hydrolase</keyword>
<dbReference type="Proteomes" id="UP000887567">
    <property type="component" value="Unplaced"/>
</dbReference>
<keyword evidence="4" id="KW-0342">GTP-binding</keyword>
<dbReference type="FunFam" id="3.40.50.300:FF:000541">
    <property type="entry name" value="Immunity related GTPase M"/>
    <property type="match status" value="1"/>
</dbReference>
<evidence type="ECO:0000256" key="3">
    <source>
        <dbReference type="ARBA" id="ARBA00022801"/>
    </source>
</evidence>
<evidence type="ECO:0000256" key="1">
    <source>
        <dbReference type="ARBA" id="ARBA00005429"/>
    </source>
</evidence>
<dbReference type="Pfam" id="PF05049">
    <property type="entry name" value="IIGP"/>
    <property type="match status" value="1"/>
</dbReference>
<reference evidence="6" key="1">
    <citation type="submission" date="2022-11" db="UniProtKB">
        <authorList>
            <consortium name="EnsemblMetazoa"/>
        </authorList>
    </citation>
    <scope>IDENTIFICATION</scope>
</reference>
<keyword evidence="2" id="KW-0547">Nucleotide-binding</keyword>
<dbReference type="GO" id="GO:0016787">
    <property type="term" value="F:hydrolase activity"/>
    <property type="evidence" value="ECO:0007669"/>
    <property type="project" value="UniProtKB-KW"/>
</dbReference>
<dbReference type="OMA" id="MLVSTWE"/>
<keyword evidence="7" id="KW-1185">Reference proteome</keyword>
<dbReference type="InterPro" id="IPR027417">
    <property type="entry name" value="P-loop_NTPase"/>
</dbReference>
<evidence type="ECO:0000313" key="6">
    <source>
        <dbReference type="EnsemblMetazoa" id="XP_020907826.2"/>
    </source>
</evidence>
<name>A0A913XNW2_EXADI</name>
<dbReference type="InterPro" id="IPR007743">
    <property type="entry name" value="Immunity-related_GTPase-like"/>
</dbReference>
<dbReference type="PANTHER" id="PTHR32341">
    <property type="entry name" value="INTERFERON-INDUCIBLE GTPASE"/>
    <property type="match status" value="1"/>
</dbReference>
<dbReference type="GO" id="GO:0005525">
    <property type="term" value="F:GTP binding"/>
    <property type="evidence" value="ECO:0007669"/>
    <property type="project" value="UniProtKB-KW"/>
</dbReference>
<evidence type="ECO:0000259" key="5">
    <source>
        <dbReference type="PROSITE" id="PS51716"/>
    </source>
</evidence>
<evidence type="ECO:0000313" key="7">
    <source>
        <dbReference type="Proteomes" id="UP000887567"/>
    </source>
</evidence>
<dbReference type="RefSeq" id="XP_020907826.2">
    <property type="nucleotide sequence ID" value="XM_021052167.2"/>
</dbReference>
<dbReference type="InterPro" id="IPR051515">
    <property type="entry name" value="IRG"/>
</dbReference>
<dbReference type="EnsemblMetazoa" id="XM_021052167.2">
    <property type="protein sequence ID" value="XP_020907826.2"/>
    <property type="gene ID" value="LOC110245871"/>
</dbReference>
<evidence type="ECO:0000256" key="2">
    <source>
        <dbReference type="ARBA" id="ARBA00022741"/>
    </source>
</evidence>
<dbReference type="Gene3D" id="3.40.50.300">
    <property type="entry name" value="P-loop containing nucleotide triphosphate hydrolases"/>
    <property type="match status" value="1"/>
</dbReference>
<accession>A0A913XNW2</accession>
<evidence type="ECO:0000256" key="4">
    <source>
        <dbReference type="ARBA" id="ARBA00023134"/>
    </source>
</evidence>
<proteinExistence type="inferred from homology"/>
<dbReference type="SUPFAM" id="SSF52540">
    <property type="entry name" value="P-loop containing nucleoside triphosphate hydrolases"/>
    <property type="match status" value="1"/>
</dbReference>
<dbReference type="GO" id="GO:0016020">
    <property type="term" value="C:membrane"/>
    <property type="evidence" value="ECO:0007669"/>
    <property type="project" value="InterPro"/>
</dbReference>
<comment type="similarity">
    <text evidence="1">Belongs to the TRAFAC class dynamin-like GTPase superfamily. IRG family.</text>
</comment>
<dbReference type="AlphaFoldDB" id="A0A913XNW2"/>
<organism evidence="6 7">
    <name type="scientific">Exaiptasia diaphana</name>
    <name type="common">Tropical sea anemone</name>
    <name type="synonym">Aiptasia pulchella</name>
    <dbReference type="NCBI Taxonomy" id="2652724"/>
    <lineage>
        <taxon>Eukaryota</taxon>
        <taxon>Metazoa</taxon>
        <taxon>Cnidaria</taxon>
        <taxon>Anthozoa</taxon>
        <taxon>Hexacorallia</taxon>
        <taxon>Actiniaria</taxon>
        <taxon>Aiptasiidae</taxon>
        <taxon>Exaiptasia</taxon>
    </lineage>
</organism>
<sequence length="392" mass="44076">MDGEWEFLYADEVEEYVSENGISNIDEFFKEKLEGWQDAEVNIGVTGDSGTGKSSFINAIREVDDDAEEAAKVGVKETTLFPTCYDHPSNPKIKLTDLPGVGTPRLSDLDSYCRETNLDDYDTFLIFSSTRFTKKDWELAEIILSLKKKFFFVRNKIDENVRAEQRKKSTFNETAVLEEIRNDCVHNLSHLLKNMEDVFLISNHYPLKWDFDRLTCAILDVLPMRQKEALCLSLKAMSKHFLKKKIELLCARIPLVAGLSAVSAAIPIPGLSIAVDIGLITKELKLYRSQLGIPSEGCKKFLMLKPATQALISQIFQTIASAASLFSKYYVAETALEEVARLLVPILGSVIAGGMSFTTTYCVLKQQLDEISEVAFKVLEETTRLSSEDHHD</sequence>
<dbReference type="PANTHER" id="PTHR32341:SF10">
    <property type="entry name" value="INTERFERON-INDUCIBLE GTPASE 5"/>
    <property type="match status" value="1"/>
</dbReference>
<protein>
    <recommendedName>
        <fullName evidence="5">IRG-type G domain-containing protein</fullName>
    </recommendedName>
</protein>
<dbReference type="OrthoDB" id="422720at2759"/>
<feature type="domain" description="IRG-type G" evidence="5">
    <location>
        <begin position="39"/>
        <end position="221"/>
    </location>
</feature>